<gene>
    <name evidence="5" type="ORF">A11A3_13335</name>
</gene>
<dbReference type="InterPro" id="IPR018060">
    <property type="entry name" value="HTH_AraC"/>
</dbReference>
<dbReference type="AlphaFoldDB" id="L0W9U9"/>
<keyword evidence="2" id="KW-0238">DNA-binding</keyword>
<keyword evidence="3" id="KW-0804">Transcription</keyword>
<dbReference type="Gene3D" id="1.10.10.60">
    <property type="entry name" value="Homeodomain-like"/>
    <property type="match status" value="1"/>
</dbReference>
<dbReference type="InterPro" id="IPR009057">
    <property type="entry name" value="Homeodomain-like_sf"/>
</dbReference>
<dbReference type="Proteomes" id="UP000010164">
    <property type="component" value="Unassembled WGS sequence"/>
</dbReference>
<dbReference type="PATRIC" id="fig|1177179.3.peg.2649"/>
<dbReference type="PANTHER" id="PTHR47894">
    <property type="entry name" value="HTH-TYPE TRANSCRIPTIONAL REGULATOR GADX"/>
    <property type="match status" value="1"/>
</dbReference>
<dbReference type="SMART" id="SM00342">
    <property type="entry name" value="HTH_ARAC"/>
    <property type="match status" value="1"/>
</dbReference>
<evidence type="ECO:0000259" key="4">
    <source>
        <dbReference type="PROSITE" id="PS01124"/>
    </source>
</evidence>
<evidence type="ECO:0000313" key="6">
    <source>
        <dbReference type="Proteomes" id="UP000010164"/>
    </source>
</evidence>
<dbReference type="GO" id="GO:0000976">
    <property type="term" value="F:transcription cis-regulatory region binding"/>
    <property type="evidence" value="ECO:0007669"/>
    <property type="project" value="TreeGrafter"/>
</dbReference>
<accession>L0W9U9</accession>
<reference evidence="5 6" key="1">
    <citation type="journal article" date="2012" name="J. Bacteriol.">
        <title>Genome Sequence of the Alkane-Degrading Bacterium Alcanivorax hongdengensis Type Strain A-11-3.</title>
        <authorList>
            <person name="Lai Q."/>
            <person name="Shao Z."/>
        </authorList>
    </citation>
    <scope>NUCLEOTIDE SEQUENCE [LARGE SCALE GENOMIC DNA]</scope>
    <source>
        <strain evidence="5 6">A-11-3</strain>
    </source>
</reference>
<keyword evidence="6" id="KW-1185">Reference proteome</keyword>
<proteinExistence type="predicted"/>
<feature type="domain" description="HTH araC/xylS-type" evidence="4">
    <location>
        <begin position="252"/>
        <end position="349"/>
    </location>
</feature>
<sequence length="353" mass="39478">MLTLTEEQLATLPAWVRQRNRASTYPRAFLEAATAHGVAREELLALAGVSAQLVDDPAGKVSLQDVWRIGAAALVLTGDESLGFATGDRMPLTAHGNLGYALLCAGTPREAIGILERFWHLRGRGALFSVEERDDGVFLELVPEFAVPARLTQMMFSSMLTSVYRGMEFLLPDMPVTVSIWLRGRQPVGFERWQPRLPEVRFNMPRAGISLLGDIGVLDQPLPTANPEALRSALLQCERESALVDDADNTLRRTRAALVPGLAGYPSPEQLAEALHLTPRTLRRRLQEQGYSYQQLLEEARRRDSCQLLQDSELEIRRIGETLGYLNPANFTRAFKGWTGLSPREWRRRHLAQ</sequence>
<dbReference type="Pfam" id="PF12833">
    <property type="entry name" value="HTH_18"/>
    <property type="match status" value="1"/>
</dbReference>
<dbReference type="InterPro" id="IPR032687">
    <property type="entry name" value="AraC-type_N"/>
</dbReference>
<evidence type="ECO:0000256" key="1">
    <source>
        <dbReference type="ARBA" id="ARBA00023015"/>
    </source>
</evidence>
<evidence type="ECO:0000256" key="3">
    <source>
        <dbReference type="ARBA" id="ARBA00023163"/>
    </source>
</evidence>
<dbReference type="GO" id="GO:0003700">
    <property type="term" value="F:DNA-binding transcription factor activity"/>
    <property type="evidence" value="ECO:0007669"/>
    <property type="project" value="InterPro"/>
</dbReference>
<evidence type="ECO:0000313" key="5">
    <source>
        <dbReference type="EMBL" id="EKF73523.1"/>
    </source>
</evidence>
<dbReference type="PROSITE" id="PS01124">
    <property type="entry name" value="HTH_ARAC_FAMILY_2"/>
    <property type="match status" value="1"/>
</dbReference>
<dbReference type="Pfam" id="PF12625">
    <property type="entry name" value="Arabinose_bd"/>
    <property type="match status" value="1"/>
</dbReference>
<dbReference type="STRING" id="1177179.A11A3_13335"/>
<dbReference type="SUPFAM" id="SSF46689">
    <property type="entry name" value="Homeodomain-like"/>
    <property type="match status" value="1"/>
</dbReference>
<organism evidence="5 6">
    <name type="scientific">Alcanivorax hongdengensis A-11-3</name>
    <dbReference type="NCBI Taxonomy" id="1177179"/>
    <lineage>
        <taxon>Bacteria</taxon>
        <taxon>Pseudomonadati</taxon>
        <taxon>Pseudomonadota</taxon>
        <taxon>Gammaproteobacteria</taxon>
        <taxon>Oceanospirillales</taxon>
        <taxon>Alcanivoracaceae</taxon>
        <taxon>Alcanivorax</taxon>
    </lineage>
</organism>
<evidence type="ECO:0000256" key="2">
    <source>
        <dbReference type="ARBA" id="ARBA00023125"/>
    </source>
</evidence>
<protein>
    <submittedName>
        <fullName evidence="5">AraC family transcriptional regulator</fullName>
    </submittedName>
</protein>
<name>L0W9U9_9GAMM</name>
<dbReference type="EMBL" id="AMRJ01000024">
    <property type="protein sequence ID" value="EKF73523.1"/>
    <property type="molecule type" value="Genomic_DNA"/>
</dbReference>
<keyword evidence="1" id="KW-0805">Transcription regulation</keyword>
<comment type="caution">
    <text evidence="5">The sequence shown here is derived from an EMBL/GenBank/DDBJ whole genome shotgun (WGS) entry which is preliminary data.</text>
</comment>
<dbReference type="eggNOG" id="COG2207">
    <property type="taxonomic scope" value="Bacteria"/>
</dbReference>
<dbReference type="PANTHER" id="PTHR47894:SF1">
    <property type="entry name" value="HTH-TYPE TRANSCRIPTIONAL REGULATOR VQSM"/>
    <property type="match status" value="1"/>
</dbReference>
<dbReference type="GO" id="GO:0005829">
    <property type="term" value="C:cytosol"/>
    <property type="evidence" value="ECO:0007669"/>
    <property type="project" value="TreeGrafter"/>
</dbReference>